<protein>
    <submittedName>
        <fullName evidence="1">Uncharacterized protein</fullName>
    </submittedName>
</protein>
<name>A0ACC2XFS9_9TREE</name>
<accession>A0ACC2XFS9</accession>
<proteinExistence type="predicted"/>
<gene>
    <name evidence="1" type="ORF">QFC22_002196</name>
</gene>
<comment type="caution">
    <text evidence="1">The sequence shown here is derived from an EMBL/GenBank/DDBJ whole genome shotgun (WGS) entry which is preliminary data.</text>
</comment>
<keyword evidence="2" id="KW-1185">Reference proteome</keyword>
<evidence type="ECO:0000313" key="1">
    <source>
        <dbReference type="EMBL" id="KAJ9121577.1"/>
    </source>
</evidence>
<sequence length="195" mass="21696">MRRGPKLYHQAPVMQLGSGLQATEEEVTEEVRLWLAGEEGGKEPEANVLDYDGCGVLGLTFAGYIAPIWRKSWAKPKLEESDLPQVPYLNRAQALSLEDNAGRATPLHSNDFSNGNDREHGSRPEVMFTPWGFLRHIWKGTSGFLIYGMVLHSIVPHLPISYSRRDLVHRGAAYSIIHVSRISTENAGPGDHLIV</sequence>
<reference evidence="1" key="1">
    <citation type="submission" date="2023-04" db="EMBL/GenBank/DDBJ databases">
        <title>Draft Genome sequencing of Naganishia species isolated from polar environments using Oxford Nanopore Technology.</title>
        <authorList>
            <person name="Leo P."/>
            <person name="Venkateswaran K."/>
        </authorList>
    </citation>
    <scope>NUCLEOTIDE SEQUENCE</scope>
    <source>
        <strain evidence="1">MNA-CCFEE 5425</strain>
    </source>
</reference>
<organism evidence="1 2">
    <name type="scientific">Naganishia vaughanmartiniae</name>
    <dbReference type="NCBI Taxonomy" id="1424756"/>
    <lineage>
        <taxon>Eukaryota</taxon>
        <taxon>Fungi</taxon>
        <taxon>Dikarya</taxon>
        <taxon>Basidiomycota</taxon>
        <taxon>Agaricomycotina</taxon>
        <taxon>Tremellomycetes</taxon>
        <taxon>Filobasidiales</taxon>
        <taxon>Filobasidiaceae</taxon>
        <taxon>Naganishia</taxon>
    </lineage>
</organism>
<evidence type="ECO:0000313" key="2">
    <source>
        <dbReference type="Proteomes" id="UP001243375"/>
    </source>
</evidence>
<dbReference type="EMBL" id="JASBWU010000005">
    <property type="protein sequence ID" value="KAJ9121577.1"/>
    <property type="molecule type" value="Genomic_DNA"/>
</dbReference>
<dbReference type="Proteomes" id="UP001243375">
    <property type="component" value="Unassembled WGS sequence"/>
</dbReference>